<reference evidence="1 2" key="2">
    <citation type="journal article" date="2019" name="G3 (Bethesda)">
        <title>Hybrid Assembly of the Genome of the Entomopathogenic Nematode Steinernema carpocapsae Identifies the X-Chromosome.</title>
        <authorList>
            <person name="Serra L."/>
            <person name="Macchietto M."/>
            <person name="Macias-Munoz A."/>
            <person name="McGill C.J."/>
            <person name="Rodriguez I.M."/>
            <person name="Rodriguez B."/>
            <person name="Murad R."/>
            <person name="Mortazavi A."/>
        </authorList>
    </citation>
    <scope>NUCLEOTIDE SEQUENCE [LARGE SCALE GENOMIC DNA]</scope>
    <source>
        <strain evidence="1 2">ALL</strain>
    </source>
</reference>
<dbReference type="AlphaFoldDB" id="A0A4U8UMM4"/>
<accession>A0A4U8UMM4</accession>
<evidence type="ECO:0000313" key="1">
    <source>
        <dbReference type="EMBL" id="TMS34156.1"/>
    </source>
</evidence>
<organism evidence="1 2">
    <name type="scientific">Steinernema carpocapsae</name>
    <name type="common">Entomopathogenic nematode</name>
    <dbReference type="NCBI Taxonomy" id="34508"/>
    <lineage>
        <taxon>Eukaryota</taxon>
        <taxon>Metazoa</taxon>
        <taxon>Ecdysozoa</taxon>
        <taxon>Nematoda</taxon>
        <taxon>Chromadorea</taxon>
        <taxon>Rhabditida</taxon>
        <taxon>Tylenchina</taxon>
        <taxon>Panagrolaimomorpha</taxon>
        <taxon>Strongyloidoidea</taxon>
        <taxon>Steinernematidae</taxon>
        <taxon>Steinernema</taxon>
    </lineage>
</organism>
<gene>
    <name evidence="1" type="ORF">L596_001796</name>
</gene>
<sequence length="106" mass="12539">MIIYEHQKRHKILQQINLKSICTFERQFEARTVFKAQKQALKNYMLETIPTSRIRTNDLRISDQHYSPLYQLNIAFMSTQSIGLTNFLVLFIHSDVLFLQKTGHPV</sequence>
<keyword evidence="2" id="KW-1185">Reference proteome</keyword>
<comment type="caution">
    <text evidence="1">The sequence shown here is derived from an EMBL/GenBank/DDBJ whole genome shotgun (WGS) entry which is preliminary data.</text>
</comment>
<reference evidence="1 2" key="1">
    <citation type="journal article" date="2015" name="Genome Biol.">
        <title>Comparative genomics of Steinernema reveals deeply conserved gene regulatory networks.</title>
        <authorList>
            <person name="Dillman A.R."/>
            <person name="Macchietto M."/>
            <person name="Porter C.F."/>
            <person name="Rogers A."/>
            <person name="Williams B."/>
            <person name="Antoshechkin I."/>
            <person name="Lee M.M."/>
            <person name="Goodwin Z."/>
            <person name="Lu X."/>
            <person name="Lewis E.E."/>
            <person name="Goodrich-Blair H."/>
            <person name="Stock S.P."/>
            <person name="Adams B.J."/>
            <person name="Sternberg P.W."/>
            <person name="Mortazavi A."/>
        </authorList>
    </citation>
    <scope>NUCLEOTIDE SEQUENCE [LARGE SCALE GENOMIC DNA]</scope>
    <source>
        <strain evidence="1 2">ALL</strain>
    </source>
</reference>
<protein>
    <submittedName>
        <fullName evidence="1">Uncharacterized protein</fullName>
    </submittedName>
</protein>
<dbReference type="EMBL" id="AZBU02000001">
    <property type="protein sequence ID" value="TMS34156.1"/>
    <property type="molecule type" value="Genomic_DNA"/>
</dbReference>
<name>A0A4U8UMM4_STECR</name>
<evidence type="ECO:0000313" key="2">
    <source>
        <dbReference type="Proteomes" id="UP000298663"/>
    </source>
</evidence>
<dbReference type="Proteomes" id="UP000298663">
    <property type="component" value="Unassembled WGS sequence"/>
</dbReference>
<proteinExistence type="predicted"/>